<feature type="compositionally biased region" description="Acidic residues" evidence="1">
    <location>
        <begin position="513"/>
        <end position="529"/>
    </location>
</feature>
<evidence type="ECO:0000256" key="1">
    <source>
        <dbReference type="SAM" id="MobiDB-lite"/>
    </source>
</evidence>
<feature type="region of interest" description="Disordered" evidence="1">
    <location>
        <begin position="203"/>
        <end position="231"/>
    </location>
</feature>
<keyword evidence="2" id="KW-1133">Transmembrane helix</keyword>
<sequence length="714" mass="75711">MIQRSSFVTTTWRVSHLVSILAYAAYFCVRPVYSECCYSYSEQKLAPAKTPSPTSYSVALTASSWAAINSPGMTYKTTVAFSSGYFIELIPAGCILINQLTVSCTQTGKSMLNLAFQKVTAVGDSGGSYLFSALDTDAAVVGDEEKEGRVVRGVRKDYSTVPGPPPTTTATPQPPPAVVSVQICGEFCTLSASCPTLTPNMTATPTPTRPLNATATSTSLSKTTASPANTGQMLTPSAAAPVAEPANTLDKTALIIGSVFAVVVVAFAVGYALMRRKIALGGRGGKKKKEADQEDIKYIRPTTPAPPALPQPPAPVATPATAAMTMRQLTPPSQQSSNTSSARTATNTAAAAAAPTLARGRSVREAARNDRPQPPAANLAGGGNAGADMRYLQERQQALAMNANTSASSRSQASAQTYTLPQPPPPSDPVNVSVPVSISTMDSLPLPVSTAAAVNRSTSARAAPAKTRVSNNSDSSAIDTADLEFLVIPASRQKNGTPSSTPPQFTRGAEKEEVLDDVNLDDDSYDEREEALLKNSKSMRYPQSSRRGADAGGNGVAGSSFATTAATVSFADTSPLRRTASTDIGGSSGSRATTNYNNSSKNYNNDANTSNYYPQQQQSYQQPYRQQQQQQRQLTPQQQQQQYQQKQQKMGWAQSQEDLLMRARSLPRTTTGATSTSTSTTTAMNGGFPPRTMNTQQQQQQQQRADPRGLYGYL</sequence>
<feature type="compositionally biased region" description="Low complexity" evidence="1">
    <location>
        <begin position="328"/>
        <end position="359"/>
    </location>
</feature>
<dbReference type="STRING" id="1314771.A0A197JQF5"/>
<dbReference type="AlphaFoldDB" id="A0A197JQF5"/>
<feature type="transmembrane region" description="Helical" evidence="2">
    <location>
        <begin position="253"/>
        <end position="273"/>
    </location>
</feature>
<feature type="compositionally biased region" description="Low complexity" evidence="1">
    <location>
        <begin position="669"/>
        <end position="683"/>
    </location>
</feature>
<evidence type="ECO:0000313" key="4">
    <source>
        <dbReference type="Proteomes" id="UP000078512"/>
    </source>
</evidence>
<keyword evidence="2" id="KW-0472">Membrane</keyword>
<feature type="compositionally biased region" description="Low complexity" evidence="1">
    <location>
        <begin position="592"/>
        <end position="648"/>
    </location>
</feature>
<dbReference type="EMBL" id="KV442059">
    <property type="protein sequence ID" value="OAQ27193.1"/>
    <property type="molecule type" value="Genomic_DNA"/>
</dbReference>
<gene>
    <name evidence="3" type="ORF">K457DRAFT_33942</name>
</gene>
<feature type="compositionally biased region" description="Polar residues" evidence="1">
    <location>
        <begin position="492"/>
        <end position="504"/>
    </location>
</feature>
<feature type="region of interest" description="Disordered" evidence="1">
    <location>
        <begin position="667"/>
        <end position="714"/>
    </location>
</feature>
<evidence type="ECO:0000313" key="3">
    <source>
        <dbReference type="EMBL" id="OAQ27193.1"/>
    </source>
</evidence>
<feature type="region of interest" description="Disordered" evidence="1">
    <location>
        <begin position="577"/>
        <end position="654"/>
    </location>
</feature>
<evidence type="ECO:0000256" key="2">
    <source>
        <dbReference type="SAM" id="Phobius"/>
    </source>
</evidence>
<keyword evidence="4" id="KW-1185">Reference proteome</keyword>
<feature type="transmembrane region" description="Helical" evidence="2">
    <location>
        <begin position="12"/>
        <end position="33"/>
    </location>
</feature>
<feature type="region of interest" description="Disordered" evidence="1">
    <location>
        <begin position="490"/>
        <end position="555"/>
    </location>
</feature>
<name>A0A197JQF5_9FUNG</name>
<dbReference type="OrthoDB" id="2447499at2759"/>
<feature type="compositionally biased region" description="Polar residues" evidence="1">
    <location>
        <begin position="535"/>
        <end position="546"/>
    </location>
</feature>
<dbReference type="Proteomes" id="UP000078512">
    <property type="component" value="Unassembled WGS sequence"/>
</dbReference>
<organism evidence="3 4">
    <name type="scientific">Linnemannia elongata AG-77</name>
    <dbReference type="NCBI Taxonomy" id="1314771"/>
    <lineage>
        <taxon>Eukaryota</taxon>
        <taxon>Fungi</taxon>
        <taxon>Fungi incertae sedis</taxon>
        <taxon>Mucoromycota</taxon>
        <taxon>Mortierellomycotina</taxon>
        <taxon>Mortierellomycetes</taxon>
        <taxon>Mortierellales</taxon>
        <taxon>Mortierellaceae</taxon>
        <taxon>Linnemannia</taxon>
    </lineage>
</organism>
<feature type="region of interest" description="Disordered" evidence="1">
    <location>
        <begin position="328"/>
        <end position="386"/>
    </location>
</feature>
<feature type="compositionally biased region" description="Low complexity" evidence="1">
    <location>
        <begin position="402"/>
        <end position="417"/>
    </location>
</feature>
<accession>A0A197JQF5</accession>
<protein>
    <submittedName>
        <fullName evidence="3">Uncharacterized protein</fullName>
    </submittedName>
</protein>
<feature type="compositionally biased region" description="Low complexity" evidence="1">
    <location>
        <begin position="213"/>
        <end position="228"/>
    </location>
</feature>
<feature type="region of interest" description="Disordered" evidence="1">
    <location>
        <begin position="401"/>
        <end position="431"/>
    </location>
</feature>
<feature type="compositionally biased region" description="Basic and acidic residues" evidence="1">
    <location>
        <begin position="362"/>
        <end position="371"/>
    </location>
</feature>
<keyword evidence="2" id="KW-0812">Transmembrane</keyword>
<feature type="compositionally biased region" description="Polar residues" evidence="1">
    <location>
        <begin position="579"/>
        <end position="591"/>
    </location>
</feature>
<feature type="region of interest" description="Disordered" evidence="1">
    <location>
        <begin position="456"/>
        <end position="475"/>
    </location>
</feature>
<proteinExistence type="predicted"/>
<reference evidence="3 4" key="1">
    <citation type="submission" date="2016-05" db="EMBL/GenBank/DDBJ databases">
        <title>Genome sequencing reveals origins of a unique bacterial endosymbiosis in the earliest lineages of terrestrial Fungi.</title>
        <authorList>
            <consortium name="DOE Joint Genome Institute"/>
            <person name="Uehling J."/>
            <person name="Gryganskyi A."/>
            <person name="Hameed K."/>
            <person name="Tschaplinski T."/>
            <person name="Misztal P."/>
            <person name="Wu S."/>
            <person name="Desiro A."/>
            <person name="Vande Pol N."/>
            <person name="Du Z.-Y."/>
            <person name="Zienkiewicz A."/>
            <person name="Zienkiewicz K."/>
            <person name="Morin E."/>
            <person name="Tisserant E."/>
            <person name="Splivallo R."/>
            <person name="Hainaut M."/>
            <person name="Henrissat B."/>
            <person name="Ohm R."/>
            <person name="Kuo A."/>
            <person name="Yan J."/>
            <person name="Lipzen A."/>
            <person name="Nolan M."/>
            <person name="Labutti K."/>
            <person name="Barry K."/>
            <person name="Goldstein A."/>
            <person name="Labbe J."/>
            <person name="Schadt C."/>
            <person name="Tuskan G."/>
            <person name="Grigoriev I."/>
            <person name="Martin F."/>
            <person name="Vilgalys R."/>
            <person name="Bonito G."/>
        </authorList>
    </citation>
    <scope>NUCLEOTIDE SEQUENCE [LARGE SCALE GENOMIC DNA]</scope>
    <source>
        <strain evidence="3 4">AG-77</strain>
    </source>
</reference>